<evidence type="ECO:0000313" key="2">
    <source>
        <dbReference type="Proteomes" id="UP000326903"/>
    </source>
</evidence>
<proteinExistence type="predicted"/>
<protein>
    <submittedName>
        <fullName evidence="1">Uncharacterized protein</fullName>
    </submittedName>
</protein>
<comment type="caution">
    <text evidence="1">The sequence shown here is derived from an EMBL/GenBank/DDBJ whole genome shotgun (WGS) entry which is preliminary data.</text>
</comment>
<dbReference type="RefSeq" id="WP_150415455.1">
    <property type="nucleotide sequence ID" value="NZ_VYQF01000003.1"/>
</dbReference>
<accession>A0A5J5IGE2</accession>
<name>A0A5J5IGE2_9BACT</name>
<dbReference type="AlphaFoldDB" id="A0A5J5IGE2"/>
<reference evidence="1 2" key="1">
    <citation type="submission" date="2019-09" db="EMBL/GenBank/DDBJ databases">
        <title>Draft genome sequence of Ginsengibacter sp. BR5-29.</title>
        <authorList>
            <person name="Im W.-T."/>
        </authorList>
    </citation>
    <scope>NUCLEOTIDE SEQUENCE [LARGE SCALE GENOMIC DNA]</scope>
    <source>
        <strain evidence="1 2">BR5-29</strain>
    </source>
</reference>
<dbReference type="EMBL" id="VYQF01000003">
    <property type="protein sequence ID" value="KAA9038734.1"/>
    <property type="molecule type" value="Genomic_DNA"/>
</dbReference>
<keyword evidence="2" id="KW-1185">Reference proteome</keyword>
<organism evidence="1 2">
    <name type="scientific">Ginsengibacter hankyongi</name>
    <dbReference type="NCBI Taxonomy" id="2607284"/>
    <lineage>
        <taxon>Bacteria</taxon>
        <taxon>Pseudomonadati</taxon>
        <taxon>Bacteroidota</taxon>
        <taxon>Chitinophagia</taxon>
        <taxon>Chitinophagales</taxon>
        <taxon>Chitinophagaceae</taxon>
        <taxon>Ginsengibacter</taxon>
    </lineage>
</organism>
<evidence type="ECO:0000313" key="1">
    <source>
        <dbReference type="EMBL" id="KAA9038734.1"/>
    </source>
</evidence>
<sequence length="80" mass="9872">MTLYEFNALDEMEQAEAVWDSVFIADREDSEHNILLYQRDAFYIEVYYHKEYNVIRRFRSFSSTEQLNPYLEKMKLKNKF</sequence>
<dbReference type="Proteomes" id="UP000326903">
    <property type="component" value="Unassembled WGS sequence"/>
</dbReference>
<gene>
    <name evidence="1" type="ORF">FW778_14415</name>
</gene>